<evidence type="ECO:0000313" key="1">
    <source>
        <dbReference type="EMBL" id="MBM9579590.1"/>
    </source>
</evidence>
<organism evidence="1 2">
    <name type="scientific">Leptospira ainlahdjerensis</name>
    <dbReference type="NCBI Taxonomy" id="2810033"/>
    <lineage>
        <taxon>Bacteria</taxon>
        <taxon>Pseudomonadati</taxon>
        <taxon>Spirochaetota</taxon>
        <taxon>Spirochaetia</taxon>
        <taxon>Leptospirales</taxon>
        <taxon>Leptospiraceae</taxon>
        <taxon>Leptospira</taxon>
    </lineage>
</organism>
<name>A0ABS2UJZ8_9LEPT</name>
<dbReference type="RefSeq" id="WP_205281529.1">
    <property type="nucleotide sequence ID" value="NZ_JAFFPU010000076.1"/>
</dbReference>
<evidence type="ECO:0000313" key="2">
    <source>
        <dbReference type="Proteomes" id="UP000724686"/>
    </source>
</evidence>
<comment type="caution">
    <text evidence="1">The sequence shown here is derived from an EMBL/GenBank/DDBJ whole genome shotgun (WGS) entry which is preliminary data.</text>
</comment>
<dbReference type="Proteomes" id="UP000724686">
    <property type="component" value="Unassembled WGS sequence"/>
</dbReference>
<sequence>MIRKKIIIVLALFCIIIVNSIVSEKLPHERFELSPVFNPLLTTMNFLNAIRESNIDENSYLLDKPKILKDLRSRHTYLNQIEFEDRFNLCLLGGKIFKVPYPVKIRDTLDVTISYEGHNAKVTINIHNRPFDFLLSRIDGKEPWKITGGTYFDLICKED</sequence>
<keyword evidence="2" id="KW-1185">Reference proteome</keyword>
<proteinExistence type="predicted"/>
<gene>
    <name evidence="1" type="ORF">JWG45_20805</name>
</gene>
<dbReference type="EMBL" id="JAFFPU010000076">
    <property type="protein sequence ID" value="MBM9579590.1"/>
    <property type="molecule type" value="Genomic_DNA"/>
</dbReference>
<accession>A0ABS2UJZ8</accession>
<reference evidence="1 2" key="1">
    <citation type="submission" date="2021-02" db="EMBL/GenBank/DDBJ databases">
        <title>Leptospira ainlahdjerensis sp. nov., Leptospira ainazelensis sp. nov., Leptospira abararensis sp. nov. and Leptospira chreensis sp. nov., four new species isolated from water sources in Algeria.</title>
        <authorList>
            <person name="Amara Korba A."/>
            <person name="Kainiu M."/>
            <person name="Vincent A.T."/>
            <person name="Mariet J.-F."/>
            <person name="Veyrier F.J."/>
            <person name="Goarant C."/>
            <person name="Picardeau M."/>
        </authorList>
    </citation>
    <scope>NUCLEOTIDE SEQUENCE [LARGE SCALE GENOMIC DNA]</scope>
    <source>
        <strain evidence="1 2">201903070</strain>
    </source>
</reference>
<protein>
    <submittedName>
        <fullName evidence="1">Uncharacterized protein</fullName>
    </submittedName>
</protein>